<dbReference type="Pfam" id="PF01381">
    <property type="entry name" value="HTH_3"/>
    <property type="match status" value="1"/>
</dbReference>
<reference evidence="2 3" key="1">
    <citation type="submission" date="2017-05" db="EMBL/GenBank/DDBJ databases">
        <title>Biotechnological potential of actinobacteria isolated from South African environments.</title>
        <authorList>
            <person name="Le Roes-Hill M."/>
            <person name="Prins A."/>
            <person name="Durrell K.A."/>
        </authorList>
    </citation>
    <scope>NUCLEOTIDE SEQUENCE [LARGE SCALE GENOMIC DNA]</scope>
    <source>
        <strain evidence="2">M26</strain>
    </source>
</reference>
<feature type="domain" description="HTH cro/C1-type" evidence="1">
    <location>
        <begin position="133"/>
        <end position="174"/>
    </location>
</feature>
<evidence type="ECO:0000259" key="1">
    <source>
        <dbReference type="PROSITE" id="PS50943"/>
    </source>
</evidence>
<dbReference type="Gene3D" id="1.10.260.40">
    <property type="entry name" value="lambda repressor-like DNA-binding domains"/>
    <property type="match status" value="1"/>
</dbReference>
<organism evidence="2 3">
    <name type="scientific">Streptosporangium minutum</name>
    <dbReference type="NCBI Taxonomy" id="569862"/>
    <lineage>
        <taxon>Bacteria</taxon>
        <taxon>Bacillati</taxon>
        <taxon>Actinomycetota</taxon>
        <taxon>Actinomycetes</taxon>
        <taxon>Streptosporangiales</taxon>
        <taxon>Streptosporangiaceae</taxon>
        <taxon>Streptosporangium</taxon>
    </lineage>
</organism>
<evidence type="ECO:0000313" key="2">
    <source>
        <dbReference type="EMBL" id="OUC99342.1"/>
    </source>
</evidence>
<dbReference type="EMBL" id="NGFP01000009">
    <property type="protein sequence ID" value="OUC99342.1"/>
    <property type="molecule type" value="Genomic_DNA"/>
</dbReference>
<dbReference type="InterPro" id="IPR001387">
    <property type="entry name" value="Cro/C1-type_HTH"/>
</dbReference>
<dbReference type="GO" id="GO:0003677">
    <property type="term" value="F:DNA binding"/>
    <property type="evidence" value="ECO:0007669"/>
    <property type="project" value="InterPro"/>
</dbReference>
<proteinExistence type="predicted"/>
<dbReference type="CDD" id="cd00093">
    <property type="entry name" value="HTH_XRE"/>
    <property type="match status" value="1"/>
</dbReference>
<gene>
    <name evidence="2" type="ORF">CA984_03800</name>
</gene>
<comment type="caution">
    <text evidence="2">The sequence shown here is derived from an EMBL/GenBank/DDBJ whole genome shotgun (WGS) entry which is preliminary data.</text>
</comment>
<dbReference type="PROSITE" id="PS50943">
    <property type="entry name" value="HTH_CROC1"/>
    <property type="match status" value="1"/>
</dbReference>
<sequence>MEYSEVRLTWHLARKQKERIGKYSASLALHLMTDRVLARTRSFMQAWISPTFSIPLSPANMTVYSCEETCVRASRGHTLGCVNLSGSVQTCPGVPWPVIPMSRREKTSVEATSTPFADWVTTTGRGLGYQTDAQLAAAIGVQQSTVTRWRSGSQPSIKHLVSLAEVFGMKISPLLAMSGHVPPELLNEAEAPTPPVTETVRRIQESPLSERQKAHLFDYWSRRLADERERLWQIMELIEEAEGTDKRTVGDRLQQALLTLTHSNITSHVVTLLSNLFALEASPRRRSAGKGRLGQTVKG</sequence>
<keyword evidence="3" id="KW-1185">Reference proteome</keyword>
<dbReference type="InterPro" id="IPR010982">
    <property type="entry name" value="Lambda_DNA-bd_dom_sf"/>
</dbReference>
<accession>A0A243RVY8</accession>
<dbReference type="Proteomes" id="UP000194761">
    <property type="component" value="Unassembled WGS sequence"/>
</dbReference>
<protein>
    <recommendedName>
        <fullName evidence="1">HTH cro/C1-type domain-containing protein</fullName>
    </recommendedName>
</protein>
<dbReference type="AlphaFoldDB" id="A0A243RVY8"/>
<evidence type="ECO:0000313" key="3">
    <source>
        <dbReference type="Proteomes" id="UP000194761"/>
    </source>
</evidence>
<dbReference type="SUPFAM" id="SSF47413">
    <property type="entry name" value="lambda repressor-like DNA-binding domains"/>
    <property type="match status" value="1"/>
</dbReference>
<name>A0A243RVY8_9ACTN</name>